<feature type="compositionally biased region" description="Low complexity" evidence="1">
    <location>
        <begin position="202"/>
        <end position="250"/>
    </location>
</feature>
<dbReference type="Proteomes" id="UP000050535">
    <property type="component" value="Unassembled WGS sequence"/>
</dbReference>
<dbReference type="EMBL" id="LGUC01000001">
    <property type="protein sequence ID" value="KPN31809.1"/>
    <property type="molecule type" value="Genomic_DNA"/>
</dbReference>
<protein>
    <submittedName>
        <fullName evidence="2">Uncharacterized protein</fullName>
    </submittedName>
</protein>
<accession>A0A0P7GRA8</accession>
<dbReference type="OrthoDB" id="313477at2157"/>
<reference evidence="3" key="1">
    <citation type="submission" date="2013-11" db="EMBL/GenBank/DDBJ databases">
        <authorList>
            <person name="Hoang H.T."/>
            <person name="Killian M.L."/>
            <person name="Madson D.M."/>
            <person name="Arruda P.H.E."/>
            <person name="Sun D."/>
            <person name="Schwartz K.J."/>
            <person name="Yoon K."/>
        </authorList>
    </citation>
    <scope>NUCLEOTIDE SEQUENCE [LARGE SCALE GENOMIC DNA]</scope>
    <source>
        <strain evidence="3">CDK2</strain>
    </source>
</reference>
<comment type="caution">
    <text evidence="2">The sequence shown here is derived from an EMBL/GenBank/DDBJ whole genome shotgun (WGS) entry which is preliminary data.</text>
</comment>
<dbReference type="AlphaFoldDB" id="A0A0P7GRA8"/>
<dbReference type="STRING" id="699431.SY89_02562"/>
<feature type="compositionally biased region" description="Acidic residues" evidence="1">
    <location>
        <begin position="182"/>
        <end position="196"/>
    </location>
</feature>
<evidence type="ECO:0000313" key="3">
    <source>
        <dbReference type="Proteomes" id="UP000050535"/>
    </source>
</evidence>
<evidence type="ECO:0000313" key="2">
    <source>
        <dbReference type="EMBL" id="KPN31809.1"/>
    </source>
</evidence>
<name>A0A0P7GRA8_9EURY</name>
<sequence>MNLYRTSESGLVPVEPLDPGATTGLAAALLRGPGGALGAEDVLFVTAAVDDGTATAIALDAAGDAVVVGAADSEVGSAVVTDALQRASAVAEQSYDALDERYAGDSLREAHADYFDREPLAPEAFNDDQRVRLVGPAFAGDAIDLARFLSDREVAVDPIRVEAFGAPTSDEFLVQFDAIDGDDAEPEADTDTDDATGDQWVAGTNAAGSSATAPDATDAAADAADGDADAGTVTAEATADAESTAEPASDGAAADEPLDLPVLLEAVSEGVRDRLVGTFDADPADVVSVERGSELLVRPDHPAYAGGVLRYRLRVQSDGTVDFAVNIYGGSEAEKEQMRALIREHETAIESELGYEVADGYDGFYGSREFASYDQVAAAEIVDEFDRLVRFFNPRVMRA</sequence>
<dbReference type="RefSeq" id="WP_054584276.1">
    <property type="nucleotide sequence ID" value="NZ_LGUC01000001.1"/>
</dbReference>
<proteinExistence type="predicted"/>
<keyword evidence="3" id="KW-1185">Reference proteome</keyword>
<evidence type="ECO:0000256" key="1">
    <source>
        <dbReference type="SAM" id="MobiDB-lite"/>
    </source>
</evidence>
<feature type="region of interest" description="Disordered" evidence="1">
    <location>
        <begin position="182"/>
        <end position="255"/>
    </location>
</feature>
<gene>
    <name evidence="2" type="ORF">SY89_02562</name>
</gene>
<organism evidence="2 3">
    <name type="scientific">Halolamina pelagica</name>
    <dbReference type="NCBI Taxonomy" id="699431"/>
    <lineage>
        <taxon>Archaea</taxon>
        <taxon>Methanobacteriati</taxon>
        <taxon>Methanobacteriota</taxon>
        <taxon>Stenosarchaea group</taxon>
        <taxon>Halobacteria</taxon>
        <taxon>Halobacteriales</taxon>
        <taxon>Haloferacaceae</taxon>
    </lineage>
</organism>